<evidence type="ECO:0000313" key="4">
    <source>
        <dbReference type="Proteomes" id="UP000490800"/>
    </source>
</evidence>
<dbReference type="Pfam" id="PF16781">
    <property type="entry name" value="DUF5068"/>
    <property type="match status" value="1"/>
</dbReference>
<sequence length="417" mass="45815">MRKKQIIGSTLITAMLLASTACGNGNQTGEANSDKGAPQESSMPAASVSPSPTPPSTPAAGGKDTVLNPNIAEQSKGKVEVVYTNSKPGYTHDMNGFKINIEEYQIVKVTGMSKDMAIPFNDQTDGYVVTAKVNMENGTGKAMYYPTNKYRLQITSSDFISADLNRTFVKKEDQLKSKVETETSKYGAGEKLTGYVTFTLTNEEFDALKKVKPKFVIEGGAADNKEFKGSFKGNATFDFIIGEDQKQQAEAYSKFYPDRLVTDNMADKKMIFEKADINETKQLSGVKVTVEGVQYTEITPTPDNKERFKNFGDNGIVALTVKIKLDNQSSETLLLNSIGSKVRIDENRGNVLSQGGVEPSAPGELAAGAQGEKLHVFLMRKDEFETFKKFELEFGPFRGKDGKDMFNKETVKFTLPR</sequence>
<evidence type="ECO:0000256" key="2">
    <source>
        <dbReference type="SAM" id="SignalP"/>
    </source>
</evidence>
<feature type="signal peptide" evidence="2">
    <location>
        <begin position="1"/>
        <end position="23"/>
    </location>
</feature>
<dbReference type="RefSeq" id="WP_166541761.1">
    <property type="nucleotide sequence ID" value="NZ_RHLK01000001.1"/>
</dbReference>
<feature type="chain" id="PRO_5030832073" evidence="2">
    <location>
        <begin position="24"/>
        <end position="417"/>
    </location>
</feature>
<dbReference type="EMBL" id="RHLK01000001">
    <property type="protein sequence ID" value="MVO98071.1"/>
    <property type="molecule type" value="Genomic_DNA"/>
</dbReference>
<dbReference type="Proteomes" id="UP000490800">
    <property type="component" value="Unassembled WGS sequence"/>
</dbReference>
<proteinExistence type="predicted"/>
<dbReference type="Gene3D" id="2.60.40.4170">
    <property type="match status" value="2"/>
</dbReference>
<dbReference type="AlphaFoldDB" id="A0A7X3JXH2"/>
<reference evidence="3 4" key="1">
    <citation type="journal article" date="2019" name="Microorganisms">
        <title>Paenibacillus lutrae sp. nov., A Chitinolytic Species Isolated from A River Otter in Castril Natural Park, Granada, Spain.</title>
        <authorList>
            <person name="Rodriguez M."/>
            <person name="Reina J.C."/>
            <person name="Bejar V."/>
            <person name="Llamas I."/>
        </authorList>
    </citation>
    <scope>NUCLEOTIDE SEQUENCE [LARGE SCALE GENOMIC DNA]</scope>
    <source>
        <strain evidence="3 4">N10</strain>
    </source>
</reference>
<keyword evidence="4" id="KW-1185">Reference proteome</keyword>
<feature type="region of interest" description="Disordered" evidence="1">
    <location>
        <begin position="25"/>
        <end position="71"/>
    </location>
</feature>
<dbReference type="PROSITE" id="PS51257">
    <property type="entry name" value="PROKAR_LIPOPROTEIN"/>
    <property type="match status" value="1"/>
</dbReference>
<protein>
    <submittedName>
        <fullName evidence="3">DUF5068 domain-containing protein</fullName>
    </submittedName>
</protein>
<keyword evidence="2" id="KW-0732">Signal</keyword>
<accession>A0A7X3JXH2</accession>
<dbReference type="InterPro" id="IPR031888">
    <property type="entry name" value="DUF5068"/>
</dbReference>
<evidence type="ECO:0000256" key="1">
    <source>
        <dbReference type="SAM" id="MobiDB-lite"/>
    </source>
</evidence>
<comment type="caution">
    <text evidence="3">The sequence shown here is derived from an EMBL/GenBank/DDBJ whole genome shotgun (WGS) entry which is preliminary data.</text>
</comment>
<organism evidence="3 4">
    <name type="scientific">Paenibacillus lutrae</name>
    <dbReference type="NCBI Taxonomy" id="2078573"/>
    <lineage>
        <taxon>Bacteria</taxon>
        <taxon>Bacillati</taxon>
        <taxon>Bacillota</taxon>
        <taxon>Bacilli</taxon>
        <taxon>Bacillales</taxon>
        <taxon>Paenibacillaceae</taxon>
        <taxon>Paenibacillus</taxon>
    </lineage>
</organism>
<gene>
    <name evidence="3" type="ORF">EDM21_00685</name>
</gene>
<evidence type="ECO:0000313" key="3">
    <source>
        <dbReference type="EMBL" id="MVO98071.1"/>
    </source>
</evidence>
<name>A0A7X3JXH2_9BACL</name>
<feature type="compositionally biased region" description="Low complexity" evidence="1">
    <location>
        <begin position="41"/>
        <end position="50"/>
    </location>
</feature>